<keyword evidence="1" id="KW-0472">Membrane</keyword>
<keyword evidence="1" id="KW-0812">Transmembrane</keyword>
<dbReference type="RefSeq" id="WP_190543121.1">
    <property type="nucleotide sequence ID" value="NZ_CAWPNO010000055.1"/>
</dbReference>
<comment type="caution">
    <text evidence="2">The sequence shown here is derived from an EMBL/GenBank/DDBJ whole genome shotgun (WGS) entry which is preliminary data.</text>
</comment>
<keyword evidence="1" id="KW-1133">Transmembrane helix</keyword>
<sequence>MVGHLNLILRLVIWFLLTADLSPANIMIGISIAFLLPGRQKAKEALQDWLRVLGEVLVAIPQAYMEALEIIFRPHNYEEITIEQVKPNRTPALIFLDIFLITFTPKTIVVKYTEDGLYEVHRVRRRKPQSLSSGSTDVSSP</sequence>
<dbReference type="Proteomes" id="UP000658514">
    <property type="component" value="Unassembled WGS sequence"/>
</dbReference>
<evidence type="ECO:0000313" key="3">
    <source>
        <dbReference type="Proteomes" id="UP000658514"/>
    </source>
</evidence>
<dbReference type="Pfam" id="PF01899">
    <property type="entry name" value="MNHE"/>
    <property type="match status" value="1"/>
</dbReference>
<reference evidence="2 3" key="1">
    <citation type="journal article" date="2020" name="ISME J.">
        <title>Comparative genomics reveals insights into cyanobacterial evolution and habitat adaptation.</title>
        <authorList>
            <person name="Chen M.Y."/>
            <person name="Teng W.K."/>
            <person name="Zhao L."/>
            <person name="Hu C.X."/>
            <person name="Zhou Y.K."/>
            <person name="Han B.P."/>
            <person name="Song L.R."/>
            <person name="Shu W.S."/>
        </authorList>
    </citation>
    <scope>NUCLEOTIDE SEQUENCE [LARGE SCALE GENOMIC DNA]</scope>
    <source>
        <strain evidence="2 3">FACHB-288</strain>
    </source>
</reference>
<dbReference type="EMBL" id="JACJQH010000023">
    <property type="protein sequence ID" value="MBD2196981.1"/>
    <property type="molecule type" value="Genomic_DNA"/>
</dbReference>
<accession>A0ABR8AAK9</accession>
<protein>
    <submittedName>
        <fullName evidence="2">Na+/H+ antiporter subunit E</fullName>
    </submittedName>
</protein>
<keyword evidence="3" id="KW-1185">Reference proteome</keyword>
<gene>
    <name evidence="2" type="ORF">H6G24_16005</name>
</gene>
<proteinExistence type="predicted"/>
<organism evidence="2 3">
    <name type="scientific">Calothrix parietina FACHB-288</name>
    <dbReference type="NCBI Taxonomy" id="2692896"/>
    <lineage>
        <taxon>Bacteria</taxon>
        <taxon>Bacillati</taxon>
        <taxon>Cyanobacteriota</taxon>
        <taxon>Cyanophyceae</taxon>
        <taxon>Nostocales</taxon>
        <taxon>Calotrichaceae</taxon>
        <taxon>Calothrix</taxon>
    </lineage>
</organism>
<evidence type="ECO:0000256" key="1">
    <source>
        <dbReference type="SAM" id="Phobius"/>
    </source>
</evidence>
<name>A0ABR8AAK9_9CYAN</name>
<feature type="transmembrane region" description="Helical" evidence="1">
    <location>
        <begin position="12"/>
        <end position="36"/>
    </location>
</feature>
<evidence type="ECO:0000313" key="2">
    <source>
        <dbReference type="EMBL" id="MBD2196981.1"/>
    </source>
</evidence>
<dbReference type="InterPro" id="IPR002758">
    <property type="entry name" value="Cation_antiport_E"/>
</dbReference>